<sequence length="318" mass="34585">MVDHDTRQHDEHRAQNAQPRPGQQTCGDPPPGRPAGPCPPPVRFPHPHEHESLGAAQKTINRVRAAVRRRKSGSMRRLLLLAPLLLCCVGCGVVQSSEDEATDAAREVARKAGERLYGQRPRTAEEVGRSASRIDGVEVLRVTGTSTHDGDGVEVIVRTSGSAYDGWLDPEEIAVRRCFAVRVSPRSEWREEPRDVDCPDGPPPTFAPPPEPPRLPYEELRAKLPSVPEDGRVDEQEVRRALAALDLDPAIRTEVKADGGRVGVLLLVKGNGFDPQDCLLARVSPGVTEVWVPPRIQRMPGEGGCSVGNALDPQPAPH</sequence>
<feature type="compositionally biased region" description="Pro residues" evidence="1">
    <location>
        <begin position="28"/>
        <end position="44"/>
    </location>
</feature>
<dbReference type="AlphaFoldDB" id="D9XLZ6"/>
<proteinExistence type="predicted"/>
<name>D9XLZ6_9ACTN</name>
<feature type="compositionally biased region" description="Pro residues" evidence="1">
    <location>
        <begin position="200"/>
        <end position="213"/>
    </location>
</feature>
<reference evidence="3" key="1">
    <citation type="submission" date="2009-02" db="EMBL/GenBank/DDBJ databases">
        <title>Annotation of Streptomyces griseoflavus strain Tu4000.</title>
        <authorList>
            <consortium name="The Broad Institute Genome Sequencing Platform"/>
            <consortium name="Broad Institute Microbial Sequencing Center"/>
            <person name="Fischbach M."/>
            <person name="Godfrey P."/>
            <person name="Ward D."/>
            <person name="Young S."/>
            <person name="Zeng Q."/>
            <person name="Koehrsen M."/>
            <person name="Alvarado L."/>
            <person name="Berlin A.M."/>
            <person name="Bochicchio J."/>
            <person name="Borenstein D."/>
            <person name="Chapman S.B."/>
            <person name="Chen Z."/>
            <person name="Engels R."/>
            <person name="Freedman E."/>
            <person name="Gellesch M."/>
            <person name="Goldberg J."/>
            <person name="Griggs A."/>
            <person name="Gujja S."/>
            <person name="Heilman E.R."/>
            <person name="Heiman D.I."/>
            <person name="Hepburn T.A."/>
            <person name="Howarth C."/>
            <person name="Jen D."/>
            <person name="Larson L."/>
            <person name="Lewis B."/>
            <person name="Mehta T."/>
            <person name="Park D."/>
            <person name="Pearson M."/>
            <person name="Richards J."/>
            <person name="Roberts A."/>
            <person name="Saif S."/>
            <person name="Shea T.D."/>
            <person name="Shenoy N."/>
            <person name="Sisk P."/>
            <person name="Stolte C."/>
            <person name="Sykes S.N."/>
            <person name="Thomson T."/>
            <person name="Walk T."/>
            <person name="White J."/>
            <person name="Yandava C."/>
            <person name="Straight P."/>
            <person name="Clardy J."/>
            <person name="Hung D."/>
            <person name="Kolter R."/>
            <person name="Mekalanos J."/>
            <person name="Walker S."/>
            <person name="Walsh C.T."/>
            <person name="Wieland-Brown L.C."/>
            <person name="Haas B."/>
            <person name="Nusbaum C."/>
            <person name="Birren B."/>
        </authorList>
    </citation>
    <scope>NUCLEOTIDE SEQUENCE [LARGE SCALE GENOMIC DNA]</scope>
    <source>
        <strain evidence="3">Tu4000</strain>
    </source>
</reference>
<gene>
    <name evidence="3" type="ORF">SSRG_00182</name>
</gene>
<keyword evidence="2" id="KW-1133">Transmembrane helix</keyword>
<evidence type="ECO:0000256" key="2">
    <source>
        <dbReference type="SAM" id="Phobius"/>
    </source>
</evidence>
<evidence type="ECO:0000313" key="4">
    <source>
        <dbReference type="Proteomes" id="UP000002968"/>
    </source>
</evidence>
<dbReference type="HOGENOM" id="CLU_075816_0_0_11"/>
<feature type="compositionally biased region" description="Polar residues" evidence="1">
    <location>
        <begin position="15"/>
        <end position="26"/>
    </location>
</feature>
<accession>D9XLZ6</accession>
<dbReference type="eggNOG" id="ENOG502ZRDA">
    <property type="taxonomic scope" value="Bacteria"/>
</dbReference>
<keyword evidence="4" id="KW-1185">Reference proteome</keyword>
<keyword evidence="2" id="KW-0812">Transmembrane</keyword>
<feature type="transmembrane region" description="Helical" evidence="2">
    <location>
        <begin position="78"/>
        <end position="96"/>
    </location>
</feature>
<organism evidence="3 4">
    <name type="scientific">Streptomyces griseoflavus Tu4000</name>
    <dbReference type="NCBI Taxonomy" id="467200"/>
    <lineage>
        <taxon>Bacteria</taxon>
        <taxon>Bacillati</taxon>
        <taxon>Actinomycetota</taxon>
        <taxon>Actinomycetes</taxon>
        <taxon>Kitasatosporales</taxon>
        <taxon>Streptomycetaceae</taxon>
        <taxon>Streptomyces</taxon>
    </lineage>
</organism>
<feature type="compositionally biased region" description="Basic and acidic residues" evidence="1">
    <location>
        <begin position="1"/>
        <end position="14"/>
    </location>
</feature>
<feature type="region of interest" description="Disordered" evidence="1">
    <location>
        <begin position="1"/>
        <end position="57"/>
    </location>
</feature>
<keyword evidence="3" id="KW-0648">Protein biosynthesis</keyword>
<keyword evidence="3" id="KW-0396">Initiation factor</keyword>
<dbReference type="EMBL" id="GG657758">
    <property type="protein sequence ID" value="EFL37379.1"/>
    <property type="molecule type" value="Genomic_DNA"/>
</dbReference>
<dbReference type="Proteomes" id="UP000002968">
    <property type="component" value="Unassembled WGS sequence"/>
</dbReference>
<evidence type="ECO:0000256" key="1">
    <source>
        <dbReference type="SAM" id="MobiDB-lite"/>
    </source>
</evidence>
<keyword evidence="2" id="KW-0472">Membrane</keyword>
<protein>
    <submittedName>
        <fullName evidence="3">Translation initiation factor IF-2</fullName>
    </submittedName>
</protein>
<dbReference type="GO" id="GO:0003743">
    <property type="term" value="F:translation initiation factor activity"/>
    <property type="evidence" value="ECO:0007669"/>
    <property type="project" value="UniProtKB-KW"/>
</dbReference>
<dbReference type="STRING" id="467200.SSRG_00182"/>
<feature type="region of interest" description="Disordered" evidence="1">
    <location>
        <begin position="189"/>
        <end position="213"/>
    </location>
</feature>
<evidence type="ECO:0000313" key="3">
    <source>
        <dbReference type="EMBL" id="EFL37379.1"/>
    </source>
</evidence>